<keyword evidence="1" id="KW-0732">Signal</keyword>
<feature type="chain" id="PRO_5042979457" evidence="1">
    <location>
        <begin position="22"/>
        <end position="149"/>
    </location>
</feature>
<gene>
    <name evidence="2" type="ORF">QBC37DRAFT_400933</name>
</gene>
<accession>A0AAN7B538</accession>
<organism evidence="2 3">
    <name type="scientific">Rhypophila decipiens</name>
    <dbReference type="NCBI Taxonomy" id="261697"/>
    <lineage>
        <taxon>Eukaryota</taxon>
        <taxon>Fungi</taxon>
        <taxon>Dikarya</taxon>
        <taxon>Ascomycota</taxon>
        <taxon>Pezizomycotina</taxon>
        <taxon>Sordariomycetes</taxon>
        <taxon>Sordariomycetidae</taxon>
        <taxon>Sordariales</taxon>
        <taxon>Naviculisporaceae</taxon>
        <taxon>Rhypophila</taxon>
    </lineage>
</organism>
<evidence type="ECO:0000313" key="3">
    <source>
        <dbReference type="Proteomes" id="UP001301769"/>
    </source>
</evidence>
<dbReference type="EMBL" id="MU858115">
    <property type="protein sequence ID" value="KAK4213096.1"/>
    <property type="molecule type" value="Genomic_DNA"/>
</dbReference>
<protein>
    <submittedName>
        <fullName evidence="2">Uncharacterized protein</fullName>
    </submittedName>
</protein>
<evidence type="ECO:0000313" key="2">
    <source>
        <dbReference type="EMBL" id="KAK4213096.1"/>
    </source>
</evidence>
<keyword evidence="3" id="KW-1185">Reference proteome</keyword>
<dbReference type="Proteomes" id="UP001301769">
    <property type="component" value="Unassembled WGS sequence"/>
</dbReference>
<feature type="signal peptide" evidence="1">
    <location>
        <begin position="1"/>
        <end position="21"/>
    </location>
</feature>
<proteinExistence type="predicted"/>
<name>A0AAN7B538_9PEZI</name>
<comment type="caution">
    <text evidence="2">The sequence shown here is derived from an EMBL/GenBank/DDBJ whole genome shotgun (WGS) entry which is preliminary data.</text>
</comment>
<sequence>MQLFRGLSAVALLLSVSPTAALPSPLVSSTQDLSARQTTAEWLLTITALYTGATCSGPEDYWYISTGIETWLGNLERTNGCQPVNASWSVTSAKAAYLAEGCKVSFYTDKECKDNGATPPFDQCVASTNKKPWRSFAIRGCAASAKIPV</sequence>
<reference evidence="2" key="2">
    <citation type="submission" date="2023-05" db="EMBL/GenBank/DDBJ databases">
        <authorList>
            <consortium name="Lawrence Berkeley National Laboratory"/>
            <person name="Steindorff A."/>
            <person name="Hensen N."/>
            <person name="Bonometti L."/>
            <person name="Westerberg I."/>
            <person name="Brannstrom I.O."/>
            <person name="Guillou S."/>
            <person name="Cros-Aarteil S."/>
            <person name="Calhoun S."/>
            <person name="Haridas S."/>
            <person name="Kuo A."/>
            <person name="Mondo S."/>
            <person name="Pangilinan J."/>
            <person name="Riley R."/>
            <person name="Labutti K."/>
            <person name="Andreopoulos B."/>
            <person name="Lipzen A."/>
            <person name="Chen C."/>
            <person name="Yanf M."/>
            <person name="Daum C."/>
            <person name="Ng V."/>
            <person name="Clum A."/>
            <person name="Ohm R."/>
            <person name="Martin F."/>
            <person name="Silar P."/>
            <person name="Natvig D."/>
            <person name="Lalanne C."/>
            <person name="Gautier V."/>
            <person name="Ament-Velasquez S.L."/>
            <person name="Kruys A."/>
            <person name="Hutchinson M.I."/>
            <person name="Powell A.J."/>
            <person name="Barry K."/>
            <person name="Miller A.N."/>
            <person name="Grigoriev I.V."/>
            <person name="Debuchy R."/>
            <person name="Gladieux P."/>
            <person name="Thoren M.H."/>
            <person name="Johannesson H."/>
        </authorList>
    </citation>
    <scope>NUCLEOTIDE SEQUENCE</scope>
    <source>
        <strain evidence="2">PSN293</strain>
    </source>
</reference>
<dbReference type="AlphaFoldDB" id="A0AAN7B538"/>
<reference evidence="2" key="1">
    <citation type="journal article" date="2023" name="Mol. Phylogenet. Evol.">
        <title>Genome-scale phylogeny and comparative genomics of the fungal order Sordariales.</title>
        <authorList>
            <person name="Hensen N."/>
            <person name="Bonometti L."/>
            <person name="Westerberg I."/>
            <person name="Brannstrom I.O."/>
            <person name="Guillou S."/>
            <person name="Cros-Aarteil S."/>
            <person name="Calhoun S."/>
            <person name="Haridas S."/>
            <person name="Kuo A."/>
            <person name="Mondo S."/>
            <person name="Pangilinan J."/>
            <person name="Riley R."/>
            <person name="LaButti K."/>
            <person name="Andreopoulos B."/>
            <person name="Lipzen A."/>
            <person name="Chen C."/>
            <person name="Yan M."/>
            <person name="Daum C."/>
            <person name="Ng V."/>
            <person name="Clum A."/>
            <person name="Steindorff A."/>
            <person name="Ohm R.A."/>
            <person name="Martin F."/>
            <person name="Silar P."/>
            <person name="Natvig D.O."/>
            <person name="Lalanne C."/>
            <person name="Gautier V."/>
            <person name="Ament-Velasquez S.L."/>
            <person name="Kruys A."/>
            <person name="Hutchinson M.I."/>
            <person name="Powell A.J."/>
            <person name="Barry K."/>
            <person name="Miller A.N."/>
            <person name="Grigoriev I.V."/>
            <person name="Debuchy R."/>
            <person name="Gladieux P."/>
            <person name="Hiltunen Thoren M."/>
            <person name="Johannesson H."/>
        </authorList>
    </citation>
    <scope>NUCLEOTIDE SEQUENCE</scope>
    <source>
        <strain evidence="2">PSN293</strain>
    </source>
</reference>
<evidence type="ECO:0000256" key="1">
    <source>
        <dbReference type="SAM" id="SignalP"/>
    </source>
</evidence>